<evidence type="ECO:0000313" key="5">
    <source>
        <dbReference type="Proteomes" id="UP000076761"/>
    </source>
</evidence>
<keyword evidence="2" id="KW-0560">Oxidoreductase</keyword>
<dbReference type="AlphaFoldDB" id="A0A165SQA7"/>
<dbReference type="Pfam" id="PF05368">
    <property type="entry name" value="NmrA"/>
    <property type="match status" value="1"/>
</dbReference>
<dbReference type="InterPro" id="IPR008030">
    <property type="entry name" value="NmrA-like"/>
</dbReference>
<dbReference type="InterPro" id="IPR051609">
    <property type="entry name" value="NmrA/Isoflavone_reductase-like"/>
</dbReference>
<dbReference type="PANTHER" id="PTHR47706">
    <property type="entry name" value="NMRA-LIKE FAMILY PROTEIN"/>
    <property type="match status" value="1"/>
</dbReference>
<dbReference type="Gene3D" id="3.40.50.720">
    <property type="entry name" value="NAD(P)-binding Rossmann-like Domain"/>
    <property type="match status" value="1"/>
</dbReference>
<sequence>MSGFKHFAIAGAGNLGSFIAEEFLKLKEAGVVATVLILTRGSNESSQNLAALGATIALVDYTSGSDLASLLSKYSIDVLISTVSGGGYVFEPGMAKAALSSGVKLFLPAEFGVRSTGRTDEFLAGRTKLHKELEEMGLPYLLCFSGQWADWSFNPYFGWDIPNGKISIPGEGKTPISWTTRRDVGRFVAHILTTLPPDQFLWKTICIEGDRKSMKDIANAYISKTGKAIAVTHTPISELEHTIASEPSPWTQPYVLAWLQLAWDKGEGVPAKTEEEWSMRLWPEWKPKGVVEALLETYP</sequence>
<evidence type="ECO:0000256" key="2">
    <source>
        <dbReference type="ARBA" id="ARBA00023002"/>
    </source>
</evidence>
<accession>A0A165SQA7</accession>
<dbReference type="Proteomes" id="UP000076761">
    <property type="component" value="Unassembled WGS sequence"/>
</dbReference>
<evidence type="ECO:0000313" key="4">
    <source>
        <dbReference type="EMBL" id="KZT25502.1"/>
    </source>
</evidence>
<dbReference type="EMBL" id="KV425571">
    <property type="protein sequence ID" value="KZT25502.1"/>
    <property type="molecule type" value="Genomic_DNA"/>
</dbReference>
<name>A0A165SQA7_9AGAM</name>
<feature type="domain" description="NmrA-like" evidence="3">
    <location>
        <begin position="9"/>
        <end position="243"/>
    </location>
</feature>
<proteinExistence type="predicted"/>
<dbReference type="GO" id="GO:0016491">
    <property type="term" value="F:oxidoreductase activity"/>
    <property type="evidence" value="ECO:0007669"/>
    <property type="project" value="UniProtKB-KW"/>
</dbReference>
<organism evidence="4 5">
    <name type="scientific">Neolentinus lepideus HHB14362 ss-1</name>
    <dbReference type="NCBI Taxonomy" id="1314782"/>
    <lineage>
        <taxon>Eukaryota</taxon>
        <taxon>Fungi</taxon>
        <taxon>Dikarya</taxon>
        <taxon>Basidiomycota</taxon>
        <taxon>Agaricomycotina</taxon>
        <taxon>Agaricomycetes</taxon>
        <taxon>Gloeophyllales</taxon>
        <taxon>Gloeophyllaceae</taxon>
        <taxon>Neolentinus</taxon>
    </lineage>
</organism>
<keyword evidence="5" id="KW-1185">Reference proteome</keyword>
<dbReference type="PANTHER" id="PTHR47706:SF9">
    <property type="entry name" value="NMRA-LIKE DOMAIN-CONTAINING PROTEIN-RELATED"/>
    <property type="match status" value="1"/>
</dbReference>
<keyword evidence="1" id="KW-0521">NADP</keyword>
<dbReference type="SUPFAM" id="SSF51735">
    <property type="entry name" value="NAD(P)-binding Rossmann-fold domains"/>
    <property type="match status" value="1"/>
</dbReference>
<dbReference type="InParanoid" id="A0A165SQA7"/>
<dbReference type="Gene3D" id="3.90.25.10">
    <property type="entry name" value="UDP-galactose 4-epimerase, domain 1"/>
    <property type="match status" value="1"/>
</dbReference>
<evidence type="ECO:0000256" key="1">
    <source>
        <dbReference type="ARBA" id="ARBA00022857"/>
    </source>
</evidence>
<dbReference type="OrthoDB" id="5283654at2759"/>
<reference evidence="4 5" key="1">
    <citation type="journal article" date="2016" name="Mol. Biol. Evol.">
        <title>Comparative Genomics of Early-Diverging Mushroom-Forming Fungi Provides Insights into the Origins of Lignocellulose Decay Capabilities.</title>
        <authorList>
            <person name="Nagy L.G."/>
            <person name="Riley R."/>
            <person name="Tritt A."/>
            <person name="Adam C."/>
            <person name="Daum C."/>
            <person name="Floudas D."/>
            <person name="Sun H."/>
            <person name="Yadav J.S."/>
            <person name="Pangilinan J."/>
            <person name="Larsson K.H."/>
            <person name="Matsuura K."/>
            <person name="Barry K."/>
            <person name="Labutti K."/>
            <person name="Kuo R."/>
            <person name="Ohm R.A."/>
            <person name="Bhattacharya S.S."/>
            <person name="Shirouzu T."/>
            <person name="Yoshinaga Y."/>
            <person name="Martin F.M."/>
            <person name="Grigoriev I.V."/>
            <person name="Hibbett D.S."/>
        </authorList>
    </citation>
    <scope>NUCLEOTIDE SEQUENCE [LARGE SCALE GENOMIC DNA]</scope>
    <source>
        <strain evidence="4 5">HHB14362 ss-1</strain>
    </source>
</reference>
<dbReference type="STRING" id="1314782.A0A165SQA7"/>
<evidence type="ECO:0000259" key="3">
    <source>
        <dbReference type="Pfam" id="PF05368"/>
    </source>
</evidence>
<dbReference type="InterPro" id="IPR036291">
    <property type="entry name" value="NAD(P)-bd_dom_sf"/>
</dbReference>
<gene>
    <name evidence="4" type="ORF">NEOLEDRAFT_1114297</name>
</gene>
<protein>
    <submittedName>
        <fullName evidence="4">NAD-P-binding protein</fullName>
    </submittedName>
</protein>